<keyword evidence="7" id="KW-1185">Reference proteome</keyword>
<dbReference type="PANTHER" id="PTHR36842">
    <property type="entry name" value="PROTEIN TOLB HOMOLOG"/>
    <property type="match status" value="1"/>
</dbReference>
<dbReference type="GO" id="GO:0000160">
    <property type="term" value="P:phosphorelay signal transduction system"/>
    <property type="evidence" value="ECO:0007669"/>
    <property type="project" value="InterPro"/>
</dbReference>
<proteinExistence type="inferred from homology"/>
<dbReference type="PANTHER" id="PTHR36842:SF1">
    <property type="entry name" value="PROTEIN TOLB"/>
    <property type="match status" value="1"/>
</dbReference>
<dbReference type="Proteomes" id="UP000315439">
    <property type="component" value="Unassembled WGS sequence"/>
</dbReference>
<feature type="DNA-binding region" description="OmpR/PhoB-type" evidence="3">
    <location>
        <begin position="1"/>
        <end position="98"/>
    </location>
</feature>
<dbReference type="Gene3D" id="1.10.10.10">
    <property type="entry name" value="Winged helix-like DNA-binding domain superfamily/Winged helix DNA-binding domain"/>
    <property type="match status" value="1"/>
</dbReference>
<reference evidence="6 7" key="1">
    <citation type="submission" date="2019-07" db="EMBL/GenBank/DDBJ databases">
        <title>Draft genome for Aliikangiella sp. M105.</title>
        <authorList>
            <person name="Wang G."/>
        </authorList>
    </citation>
    <scope>NUCLEOTIDE SEQUENCE [LARGE SCALE GENOMIC DNA]</scope>
    <source>
        <strain evidence="6 7">M105</strain>
    </source>
</reference>
<evidence type="ECO:0000256" key="2">
    <source>
        <dbReference type="ARBA" id="ARBA00023125"/>
    </source>
</evidence>
<name>A0A545UGM8_9GAMM</name>
<sequence>MRWKVGSYYFDDQSNELENAQNSILLEPKPSAVLHYFVQNTGKNISRDELMEAVWPNQVVSENAINRIIVQLRKALNDSEKVKRYIVTVPKVGYRFIAECVLIDEKLESTADSTEPDNSKATGHGVNKVLLTLILMIAVSFFFSYQYYLKDTQTTYNSPKVSPLTRFSDIEFGAELAHDNRQLVYTAWGENGYNEIMYRPTPTSQSIRISRLDGNGANPSWSLDDSQLVYLYKNKTTCEFHLVNFNDAQPGPPKAIYSCPLESYSHFAFSVDQEKLYFTERKTTFSPYMAYELDIKNSSKIRLAQPVAIGRGNHSLDYDSEKDELLLLNESRIGKSTVFSLNVAKQTYQKLVDLDYRIDSVIWGHEPDTIVHPGIHPSYQLIQTNIKDGTTQTLLSDTRRISSPKRVNNNKDFLFTSYLFNRDITLDADIPVNINSAVMDYIPAISHDEKYIAFISKRSGYSQVWLYLRESQTLSVFDSINDGRMFYSLDWSFDDKKLLANSSLGLMVLDRESGEIEQEILPTSRSYTASWYSNNEITYSVFQNEKWLIHHYNLDTNSTQLLDENWAFAISNGTSTIFIDQTMKMNLSGETRNYTNLCAPIINRFSFNIRFTQNGFYCPAKDNGNDLIYIDNKNQQKRLAGALYQAPFYSITTNLKANIELKNSVSDIMRTNY</sequence>
<feature type="domain" description="OmpR/PhoB-type" evidence="5">
    <location>
        <begin position="1"/>
        <end position="98"/>
    </location>
</feature>
<evidence type="ECO:0000256" key="1">
    <source>
        <dbReference type="ARBA" id="ARBA00009820"/>
    </source>
</evidence>
<evidence type="ECO:0000313" key="6">
    <source>
        <dbReference type="EMBL" id="TQV88553.1"/>
    </source>
</evidence>
<dbReference type="CDD" id="cd00383">
    <property type="entry name" value="trans_reg_C"/>
    <property type="match status" value="1"/>
</dbReference>
<dbReference type="SUPFAM" id="SSF82171">
    <property type="entry name" value="DPP6 N-terminal domain-like"/>
    <property type="match status" value="1"/>
</dbReference>
<dbReference type="InterPro" id="IPR001867">
    <property type="entry name" value="OmpR/PhoB-type_DNA-bd"/>
</dbReference>
<gene>
    <name evidence="6" type="ORF">FLL46_08525</name>
</gene>
<dbReference type="SUPFAM" id="SSF46894">
    <property type="entry name" value="C-terminal effector domain of the bipartite response regulators"/>
    <property type="match status" value="1"/>
</dbReference>
<dbReference type="Pfam" id="PF00486">
    <property type="entry name" value="Trans_reg_C"/>
    <property type="match status" value="1"/>
</dbReference>
<comment type="caution">
    <text evidence="6">The sequence shown here is derived from an EMBL/GenBank/DDBJ whole genome shotgun (WGS) entry which is preliminary data.</text>
</comment>
<keyword evidence="4" id="KW-0812">Transmembrane</keyword>
<dbReference type="GO" id="GO:0003677">
    <property type="term" value="F:DNA binding"/>
    <property type="evidence" value="ECO:0007669"/>
    <property type="project" value="UniProtKB-UniRule"/>
</dbReference>
<dbReference type="RefSeq" id="WP_142893061.1">
    <property type="nucleotide sequence ID" value="NZ_ML660162.1"/>
</dbReference>
<dbReference type="InterPro" id="IPR011659">
    <property type="entry name" value="WD40"/>
</dbReference>
<protein>
    <recommendedName>
        <fullName evidence="5">OmpR/PhoB-type domain-containing protein</fullName>
    </recommendedName>
</protein>
<evidence type="ECO:0000256" key="3">
    <source>
        <dbReference type="PROSITE-ProRule" id="PRU01091"/>
    </source>
</evidence>
<evidence type="ECO:0000256" key="4">
    <source>
        <dbReference type="SAM" id="Phobius"/>
    </source>
</evidence>
<dbReference type="PROSITE" id="PS51755">
    <property type="entry name" value="OMPR_PHOB"/>
    <property type="match status" value="1"/>
</dbReference>
<evidence type="ECO:0000259" key="5">
    <source>
        <dbReference type="PROSITE" id="PS51755"/>
    </source>
</evidence>
<dbReference type="GO" id="GO:0006355">
    <property type="term" value="P:regulation of DNA-templated transcription"/>
    <property type="evidence" value="ECO:0007669"/>
    <property type="project" value="InterPro"/>
</dbReference>
<feature type="transmembrane region" description="Helical" evidence="4">
    <location>
        <begin position="129"/>
        <end position="148"/>
    </location>
</feature>
<comment type="similarity">
    <text evidence="1">Belongs to the TolB family.</text>
</comment>
<dbReference type="InterPro" id="IPR016032">
    <property type="entry name" value="Sig_transdc_resp-reg_C-effctor"/>
</dbReference>
<keyword evidence="2 3" id="KW-0238">DNA-binding</keyword>
<dbReference type="InterPro" id="IPR036388">
    <property type="entry name" value="WH-like_DNA-bd_sf"/>
</dbReference>
<keyword evidence="4" id="KW-0472">Membrane</keyword>
<dbReference type="EMBL" id="VIKS01000004">
    <property type="protein sequence ID" value="TQV88553.1"/>
    <property type="molecule type" value="Genomic_DNA"/>
</dbReference>
<dbReference type="SMART" id="SM00862">
    <property type="entry name" value="Trans_reg_C"/>
    <property type="match status" value="1"/>
</dbReference>
<dbReference type="AlphaFoldDB" id="A0A545UGM8"/>
<accession>A0A545UGM8</accession>
<keyword evidence="4" id="KW-1133">Transmembrane helix</keyword>
<dbReference type="OrthoDB" id="9180348at2"/>
<dbReference type="InterPro" id="IPR011042">
    <property type="entry name" value="6-blade_b-propeller_TolB-like"/>
</dbReference>
<dbReference type="Gene3D" id="2.120.10.30">
    <property type="entry name" value="TolB, C-terminal domain"/>
    <property type="match status" value="2"/>
</dbReference>
<organism evidence="6 7">
    <name type="scientific">Aliikangiella coralliicola</name>
    <dbReference type="NCBI Taxonomy" id="2592383"/>
    <lineage>
        <taxon>Bacteria</taxon>
        <taxon>Pseudomonadati</taxon>
        <taxon>Pseudomonadota</taxon>
        <taxon>Gammaproteobacteria</taxon>
        <taxon>Oceanospirillales</taxon>
        <taxon>Pleioneaceae</taxon>
        <taxon>Aliikangiella</taxon>
    </lineage>
</organism>
<dbReference type="Pfam" id="PF07676">
    <property type="entry name" value="PD40"/>
    <property type="match status" value="1"/>
</dbReference>
<evidence type="ECO:0000313" key="7">
    <source>
        <dbReference type="Proteomes" id="UP000315439"/>
    </source>
</evidence>